<protein>
    <submittedName>
        <fullName evidence="2">Uncharacterized protein</fullName>
    </submittedName>
</protein>
<sequence length="635" mass="69456">MLLLSVGLYVPRPGEIYLDEDACSDLVNRLGANLKRLVSLNLENIISILNRAQIGGYIRWHMLWHVLLNAADEPVSSTYRICENTYIVTLTTVDGPGLGSLDERQLCELLQALGDGFNELRKLSVDQVTHVLDCLRIIGILKCSTVGPPVLPPPSTSSVSSEHYGMDPPRPAPPQVKSLPPNGERLHSTVSLSHPAETFDLLSSELQPLTNGQPATPTFNNAECFSPGPANALPWPNGDAISYLTPPCSVNSPSAGRPLIFQSASVSPLGYPSMNTPQSIGTPSLASVASPICAASPGTEAGSMFSPVLSPCPSNALQAARPLILPGSSGVSSPHRRATGTPRSPMDPHQREVVVRMLQSCRFHDRDLPLKERQIHQILRAGAAITTQDPSEMLTPLLRAGPAQSSLDSLGVPEEWEGINGAVNCLRLLDADRDKRNSFTLKPLARRIMQILLYINYEKLRKRSDTDVLNRILDAYVDDPNAARTEQSRKNRFHSFHIRRGKWWWRLAASLGFGILLIAAEDLMNIMNIDTFTNDQMDAFIAFILHCYPGTVELFRSLEPVAISILNGEVPPSFSELIFSDDSGLLSQKALWIAHNNDQQALAAQWTSTPWVVEKSKLLANEKLAQFLAFLDGGA</sequence>
<accession>A0A7U2MWW8</accession>
<dbReference type="Proteomes" id="UP000596276">
    <property type="component" value="Chromosome 7"/>
</dbReference>
<proteinExistence type="predicted"/>
<keyword evidence="3" id="KW-1185">Reference proteome</keyword>
<feature type="region of interest" description="Disordered" evidence="1">
    <location>
        <begin position="152"/>
        <end position="184"/>
    </location>
</feature>
<dbReference type="AlphaFoldDB" id="A0A7U2MWW8"/>
<evidence type="ECO:0000313" key="2">
    <source>
        <dbReference type="EMBL" id="QRD91339.1"/>
    </source>
</evidence>
<evidence type="ECO:0000313" key="3">
    <source>
        <dbReference type="Proteomes" id="UP000596276"/>
    </source>
</evidence>
<evidence type="ECO:0000256" key="1">
    <source>
        <dbReference type="SAM" id="MobiDB-lite"/>
    </source>
</evidence>
<dbReference type="VEuPathDB" id="FungiDB:AFLA_007624"/>
<dbReference type="EMBL" id="CP044617">
    <property type="protein sequence ID" value="QRD91339.1"/>
    <property type="molecule type" value="Genomic_DNA"/>
</dbReference>
<dbReference type="OrthoDB" id="4508405at2759"/>
<dbReference type="VEuPathDB" id="FungiDB:F9C07_1839838"/>
<feature type="region of interest" description="Disordered" evidence="1">
    <location>
        <begin position="326"/>
        <end position="347"/>
    </location>
</feature>
<gene>
    <name evidence="2" type="ORF">F9C07_1839838</name>
</gene>
<name>A0A7U2MWW8_ASPFN</name>
<reference evidence="3" key="1">
    <citation type="journal article" date="2021" name="G3 (Bethesda)">
        <title>Chromosome assembled and annotated genome sequence of Aspergillus flavus NRRL 3357.</title>
        <authorList>
            <person name="Skerker J.M."/>
            <person name="Pianalto K.M."/>
            <person name="Mondo S.J."/>
            <person name="Yang K."/>
            <person name="Arkin A.P."/>
            <person name="Keller N.P."/>
            <person name="Grigoriev I.V."/>
            <person name="Louise Glass N.L."/>
        </authorList>
    </citation>
    <scope>NUCLEOTIDE SEQUENCE [LARGE SCALE GENOMIC DNA]</scope>
    <source>
        <strain evidence="3">ATCC 200026 / FGSC A1120 / IAM 13836 / NRRL 3357 / JCM 12722 / SRRC 167</strain>
    </source>
</reference>
<organism evidence="2 3">
    <name type="scientific">Aspergillus flavus (strain ATCC 200026 / FGSC A1120 / IAM 13836 / NRRL 3357 / JCM 12722 / SRRC 167)</name>
    <dbReference type="NCBI Taxonomy" id="332952"/>
    <lineage>
        <taxon>Eukaryota</taxon>
        <taxon>Fungi</taxon>
        <taxon>Dikarya</taxon>
        <taxon>Ascomycota</taxon>
        <taxon>Pezizomycotina</taxon>
        <taxon>Eurotiomycetes</taxon>
        <taxon>Eurotiomycetidae</taxon>
        <taxon>Eurotiales</taxon>
        <taxon>Aspergillaceae</taxon>
        <taxon>Aspergillus</taxon>
        <taxon>Aspergillus subgen. Circumdati</taxon>
    </lineage>
</organism>